<feature type="region of interest" description="Disordered" evidence="1">
    <location>
        <begin position="143"/>
        <end position="225"/>
    </location>
</feature>
<dbReference type="AlphaFoldDB" id="A0AAN7TH81"/>
<dbReference type="Proteomes" id="UP001310890">
    <property type="component" value="Unassembled WGS sequence"/>
</dbReference>
<feature type="compositionally biased region" description="Basic and acidic residues" evidence="1">
    <location>
        <begin position="471"/>
        <end position="482"/>
    </location>
</feature>
<feature type="compositionally biased region" description="Acidic residues" evidence="1">
    <location>
        <begin position="638"/>
        <end position="650"/>
    </location>
</feature>
<accession>A0AAN7TH81</accession>
<feature type="compositionally biased region" description="Acidic residues" evidence="1">
    <location>
        <begin position="483"/>
        <end position="494"/>
    </location>
</feature>
<name>A0AAN7TH81_9PEZI</name>
<protein>
    <submittedName>
        <fullName evidence="2">Uncharacterized protein</fullName>
    </submittedName>
</protein>
<feature type="compositionally biased region" description="Polar residues" evidence="1">
    <location>
        <begin position="176"/>
        <end position="187"/>
    </location>
</feature>
<feature type="compositionally biased region" description="Basic and acidic residues" evidence="1">
    <location>
        <begin position="603"/>
        <end position="615"/>
    </location>
</feature>
<evidence type="ECO:0000313" key="3">
    <source>
        <dbReference type="Proteomes" id="UP001310890"/>
    </source>
</evidence>
<sequence length="898" mass="100855">MKCAIHLMPLKRPLGSISATPFNRKPLEPAHKFAVTVELDETVQDVMTKSEAELRNLYGIDTDVSYFSRVTDILGVDLAMTLRLGDIMSENDRAVDRTFTVYQSWLDYKDTLPASSPLRPAMSNKRKFEDLTPAEKREFTRIKTTCDKTGAEPITPVITPSARPSARDSEPAGSRADTQTPSITPRLSSMPPPTSAQRPRRRSIHEPARISPRRASNRQSLSQDNVDDELLQSFSSDYEVAAELEQEHNAFSIMSSQARSQSSQQATMSSQPTTQPTPQPSEMSFTSTQARTHNNNVGVKKVCWEEAEDAAVGEGFSLGMTAARIREKYQLNRSTGAIRSRKKILQISNPQLFRSAASAIASPTPLSIVDAVEDEIQDEVPAFENRIFVEEMSSGLGDRIEEEENGPGEHKEVEGDELTSTDRTVLWDGSEDEQEEDEDEADERETESQEQDEDHKQEIEIEEQDEDCDEKIEIENERHDEVDQQENEHEEQDEICVGRIDVEIEEQDEDNPQETEVAEQDEKCDGDEDVEKEEQPEHCDEKIEVDIACPTVSTVRARSEAEEEDDVGYVVANEDQNGGQESKMKAVLGAIMVVDEESEVRDEEEKSETRDKDQAVDDSQAQEEDDPVDESVIHHEYEVEERDDRDDPEDSVGSVEGMRNGFEDIEKQVSDIEKQVEDIAKQVGNIEKQDDSPNKHEEDGSDQQVTRQKSGEERRAATPATDTTITYNEPETRSKLLRYIRPGMTPAKIDQVVRREFRHASDEVIDWHKHWCRVKVRIVSAAKGTVEKAAAKEELDSMIYYRDLRRPDYWTDDSLMPERGGAIIVPRTEAWEVVPRCGTGVVVGEVEGGGIEVESTEVGSTGVGSGVGLGLRRVSSDGLMRGRRARRHAAVAARRRGE</sequence>
<dbReference type="EMBL" id="JAVRRL010000038">
    <property type="protein sequence ID" value="KAK5111549.1"/>
    <property type="molecule type" value="Genomic_DNA"/>
</dbReference>
<feature type="region of interest" description="Disordered" evidence="1">
    <location>
        <begin position="254"/>
        <end position="292"/>
    </location>
</feature>
<feature type="compositionally biased region" description="Low complexity" evidence="1">
    <location>
        <begin position="254"/>
        <end position="276"/>
    </location>
</feature>
<feature type="compositionally biased region" description="Polar residues" evidence="1">
    <location>
        <begin position="282"/>
        <end position="292"/>
    </location>
</feature>
<feature type="compositionally biased region" description="Basic and acidic residues" evidence="1">
    <location>
        <begin position="533"/>
        <end position="545"/>
    </location>
</feature>
<feature type="compositionally biased region" description="Acidic residues" evidence="1">
    <location>
        <begin position="503"/>
        <end position="532"/>
    </location>
</feature>
<evidence type="ECO:0000313" key="2">
    <source>
        <dbReference type="EMBL" id="KAK5111549.1"/>
    </source>
</evidence>
<proteinExistence type="predicted"/>
<evidence type="ECO:0000256" key="1">
    <source>
        <dbReference type="SAM" id="MobiDB-lite"/>
    </source>
</evidence>
<feature type="region of interest" description="Disordered" evidence="1">
    <location>
        <begin position="394"/>
        <end position="583"/>
    </location>
</feature>
<feature type="compositionally biased region" description="Basic and acidic residues" evidence="1">
    <location>
        <begin position="687"/>
        <end position="698"/>
    </location>
</feature>
<comment type="caution">
    <text evidence="2">The sequence shown here is derived from an EMBL/GenBank/DDBJ whole genome shotgun (WGS) entry which is preliminary data.</text>
</comment>
<feature type="compositionally biased region" description="Acidic residues" evidence="1">
    <location>
        <begin position="429"/>
        <end position="452"/>
    </location>
</feature>
<feature type="compositionally biased region" description="Acidic residues" evidence="1">
    <location>
        <begin position="620"/>
        <end position="629"/>
    </location>
</feature>
<feature type="region of interest" description="Disordered" evidence="1">
    <location>
        <begin position="595"/>
        <end position="661"/>
    </location>
</feature>
<feature type="region of interest" description="Disordered" evidence="1">
    <location>
        <begin position="684"/>
        <end position="723"/>
    </location>
</feature>
<feature type="compositionally biased region" description="Acidic residues" evidence="1">
    <location>
        <begin position="460"/>
        <end position="470"/>
    </location>
</feature>
<gene>
    <name evidence="2" type="ORF">LTR62_004845</name>
</gene>
<organism evidence="2 3">
    <name type="scientific">Meristemomyces frigidus</name>
    <dbReference type="NCBI Taxonomy" id="1508187"/>
    <lineage>
        <taxon>Eukaryota</taxon>
        <taxon>Fungi</taxon>
        <taxon>Dikarya</taxon>
        <taxon>Ascomycota</taxon>
        <taxon>Pezizomycotina</taxon>
        <taxon>Dothideomycetes</taxon>
        <taxon>Dothideomycetidae</taxon>
        <taxon>Mycosphaerellales</taxon>
        <taxon>Teratosphaeriaceae</taxon>
        <taxon>Meristemomyces</taxon>
    </lineage>
</organism>
<reference evidence="2" key="1">
    <citation type="submission" date="2023-08" db="EMBL/GenBank/DDBJ databases">
        <title>Black Yeasts Isolated from many extreme environments.</title>
        <authorList>
            <person name="Coleine C."/>
            <person name="Stajich J.E."/>
            <person name="Selbmann L."/>
        </authorList>
    </citation>
    <scope>NUCLEOTIDE SEQUENCE</scope>
    <source>
        <strain evidence="2">CCFEE 5401</strain>
    </source>
</reference>